<feature type="disulfide bond" evidence="4">
    <location>
        <begin position="125"/>
        <end position="135"/>
    </location>
</feature>
<protein>
    <recommendedName>
        <fullName evidence="11">RING-type domain-containing protein</fullName>
    </recommendedName>
</protein>
<keyword evidence="6" id="KW-0472">Membrane</keyword>
<keyword evidence="3" id="KW-0862">Zinc</keyword>
<comment type="caution">
    <text evidence="9">The sequence shown here is derived from an EMBL/GenBank/DDBJ whole genome shotgun (WGS) entry which is preliminary data.</text>
</comment>
<gene>
    <name evidence="9" type="ORF">PPENT_87.1.T0500024</name>
</gene>
<dbReference type="SMART" id="SM00184">
    <property type="entry name" value="RING"/>
    <property type="match status" value="1"/>
</dbReference>
<feature type="domain" description="EGF-like" evidence="7">
    <location>
        <begin position="121"/>
        <end position="152"/>
    </location>
</feature>
<evidence type="ECO:0000256" key="3">
    <source>
        <dbReference type="ARBA" id="ARBA00022833"/>
    </source>
</evidence>
<comment type="caution">
    <text evidence="4">Lacks conserved residue(s) required for the propagation of feature annotation.</text>
</comment>
<evidence type="ECO:0000256" key="6">
    <source>
        <dbReference type="SAM" id="Phobius"/>
    </source>
</evidence>
<dbReference type="GO" id="GO:0008270">
    <property type="term" value="F:zinc ion binding"/>
    <property type="evidence" value="ECO:0007669"/>
    <property type="project" value="UniProtKB-KW"/>
</dbReference>
<sequence>MLILFYFLVLTKQQRDVDFDDNYYWTSIDELSDNNIYKIKNLNQPYYYVQVTLFQEDLSFILIYDLNQIPKVNTSRGDYISYYEKRKTRFLKIEPNGKVIYITTHSKNNKGKYNITIWGSKIDYCDNSCSNNGECYDDGCECYSGYIGSDCHQTALEIQEEHNEIYFYGDETQFFYLNINNWDEMDIQLKLSTNSYQGIEITLQLTDAIIIPSQIKLNNEDSYIKQYKVYDTQPQELIFYSMGPSKDDFNIVFAARPINGHLNTIVSTLSIELTQYGEQENTFSIIVIIIIVVAISAAVIIIIILFFVCKNIRKRKMLRLQVRLRMARLEGQQPVQNTQQQDQENLFDLLTPISIQECNNQDNCAICLENLNNNQEVRQTHCHHNFHSICIKEWIQKNKKECPVCRSNLAIKDVDTHPKPSN</sequence>
<evidence type="ECO:0000313" key="10">
    <source>
        <dbReference type="Proteomes" id="UP000689195"/>
    </source>
</evidence>
<dbReference type="PROSITE" id="PS00022">
    <property type="entry name" value="EGF_1"/>
    <property type="match status" value="1"/>
</dbReference>
<dbReference type="InterPro" id="IPR053238">
    <property type="entry name" value="RING-H2_zinc_finger"/>
</dbReference>
<feature type="disulfide bond" evidence="4">
    <location>
        <begin position="142"/>
        <end position="151"/>
    </location>
</feature>
<keyword evidence="1" id="KW-0479">Metal-binding</keyword>
<dbReference type="PROSITE" id="PS50026">
    <property type="entry name" value="EGF_3"/>
    <property type="match status" value="1"/>
</dbReference>
<accession>A0A8S1UWP7</accession>
<feature type="domain" description="RING-type" evidence="8">
    <location>
        <begin position="364"/>
        <end position="406"/>
    </location>
</feature>
<evidence type="ECO:0000256" key="1">
    <source>
        <dbReference type="ARBA" id="ARBA00022723"/>
    </source>
</evidence>
<dbReference type="EMBL" id="CAJJDO010000050">
    <property type="protein sequence ID" value="CAD8168854.1"/>
    <property type="molecule type" value="Genomic_DNA"/>
</dbReference>
<evidence type="ECO:0000256" key="2">
    <source>
        <dbReference type="ARBA" id="ARBA00022771"/>
    </source>
</evidence>
<dbReference type="CDD" id="cd00054">
    <property type="entry name" value="EGF_CA"/>
    <property type="match status" value="1"/>
</dbReference>
<keyword evidence="10" id="KW-1185">Reference proteome</keyword>
<dbReference type="InterPro" id="IPR001841">
    <property type="entry name" value="Znf_RING"/>
</dbReference>
<dbReference type="InterPro" id="IPR000742">
    <property type="entry name" value="EGF"/>
</dbReference>
<dbReference type="PROSITE" id="PS01186">
    <property type="entry name" value="EGF_2"/>
    <property type="match status" value="1"/>
</dbReference>
<dbReference type="CDD" id="cd16448">
    <property type="entry name" value="RING-H2"/>
    <property type="match status" value="1"/>
</dbReference>
<keyword evidence="6" id="KW-1133">Transmembrane helix</keyword>
<evidence type="ECO:0000313" key="9">
    <source>
        <dbReference type="EMBL" id="CAD8168854.1"/>
    </source>
</evidence>
<dbReference type="Pfam" id="PF13639">
    <property type="entry name" value="zf-RING_2"/>
    <property type="match status" value="1"/>
</dbReference>
<evidence type="ECO:0008006" key="11">
    <source>
        <dbReference type="Google" id="ProtNLM"/>
    </source>
</evidence>
<evidence type="ECO:0000256" key="4">
    <source>
        <dbReference type="PROSITE-ProRule" id="PRU00076"/>
    </source>
</evidence>
<dbReference type="PANTHER" id="PTHR14155">
    <property type="entry name" value="RING FINGER DOMAIN-CONTAINING"/>
    <property type="match status" value="1"/>
</dbReference>
<dbReference type="OrthoDB" id="306473at2759"/>
<organism evidence="9 10">
    <name type="scientific">Paramecium pentaurelia</name>
    <dbReference type="NCBI Taxonomy" id="43138"/>
    <lineage>
        <taxon>Eukaryota</taxon>
        <taxon>Sar</taxon>
        <taxon>Alveolata</taxon>
        <taxon>Ciliophora</taxon>
        <taxon>Intramacronucleata</taxon>
        <taxon>Oligohymenophorea</taxon>
        <taxon>Peniculida</taxon>
        <taxon>Parameciidae</taxon>
        <taxon>Paramecium</taxon>
    </lineage>
</organism>
<dbReference type="FunFam" id="3.30.40.10:FF:001460">
    <property type="entry name" value="Uncharacterized protein"/>
    <property type="match status" value="1"/>
</dbReference>
<proteinExistence type="predicted"/>
<dbReference type="PANTHER" id="PTHR14155:SF627">
    <property type="entry name" value="OS06G0192800 PROTEIN"/>
    <property type="match status" value="1"/>
</dbReference>
<evidence type="ECO:0000256" key="5">
    <source>
        <dbReference type="PROSITE-ProRule" id="PRU00175"/>
    </source>
</evidence>
<feature type="transmembrane region" description="Helical" evidence="6">
    <location>
        <begin position="283"/>
        <end position="309"/>
    </location>
</feature>
<dbReference type="AlphaFoldDB" id="A0A8S1UWP7"/>
<keyword evidence="4" id="KW-0245">EGF-like domain</keyword>
<name>A0A8S1UWP7_9CILI</name>
<keyword evidence="6" id="KW-0812">Transmembrane</keyword>
<reference evidence="9" key="1">
    <citation type="submission" date="2021-01" db="EMBL/GenBank/DDBJ databases">
        <authorList>
            <consortium name="Genoscope - CEA"/>
            <person name="William W."/>
        </authorList>
    </citation>
    <scope>NUCLEOTIDE SEQUENCE</scope>
</reference>
<keyword evidence="2 5" id="KW-0863">Zinc-finger</keyword>
<dbReference type="PROSITE" id="PS50089">
    <property type="entry name" value="ZF_RING_2"/>
    <property type="match status" value="1"/>
</dbReference>
<dbReference type="Proteomes" id="UP000689195">
    <property type="component" value="Unassembled WGS sequence"/>
</dbReference>
<keyword evidence="4" id="KW-1015">Disulfide bond</keyword>
<evidence type="ECO:0000259" key="7">
    <source>
        <dbReference type="PROSITE" id="PS50026"/>
    </source>
</evidence>
<evidence type="ECO:0000259" key="8">
    <source>
        <dbReference type="PROSITE" id="PS50089"/>
    </source>
</evidence>